<dbReference type="InterPro" id="IPR050930">
    <property type="entry name" value="MFS_Vesicular_Transporter"/>
</dbReference>
<feature type="transmembrane region" description="Helical" evidence="6">
    <location>
        <begin position="81"/>
        <end position="99"/>
    </location>
</feature>
<dbReference type="InterPro" id="IPR011701">
    <property type="entry name" value="MFS"/>
</dbReference>
<keyword evidence="8" id="KW-1185">Reference proteome</keyword>
<keyword evidence="2" id="KW-0813">Transport</keyword>
<evidence type="ECO:0000256" key="4">
    <source>
        <dbReference type="ARBA" id="ARBA00022989"/>
    </source>
</evidence>
<reference evidence="7 8" key="1">
    <citation type="journal article" date="2024" name="IMA Fungus">
        <title>Apiospora arundinis, a panoply of carbohydrate-active enzymes and secondary metabolites.</title>
        <authorList>
            <person name="Sorensen T."/>
            <person name="Petersen C."/>
            <person name="Muurmann A.T."/>
            <person name="Christiansen J.V."/>
            <person name="Brundto M.L."/>
            <person name="Overgaard C.K."/>
            <person name="Boysen A.T."/>
            <person name="Wollenberg R.D."/>
            <person name="Larsen T.O."/>
            <person name="Sorensen J.L."/>
            <person name="Nielsen K.L."/>
            <person name="Sondergaard T.E."/>
        </authorList>
    </citation>
    <scope>NUCLEOTIDE SEQUENCE [LARGE SCALE GENOMIC DNA]</scope>
    <source>
        <strain evidence="7 8">AAU 773</strain>
    </source>
</reference>
<keyword evidence="4 6" id="KW-1133">Transmembrane helix</keyword>
<feature type="transmembrane region" description="Helical" evidence="6">
    <location>
        <begin position="168"/>
        <end position="188"/>
    </location>
</feature>
<dbReference type="InterPro" id="IPR036259">
    <property type="entry name" value="MFS_trans_sf"/>
</dbReference>
<evidence type="ECO:0000256" key="2">
    <source>
        <dbReference type="ARBA" id="ARBA00022448"/>
    </source>
</evidence>
<dbReference type="Proteomes" id="UP001390339">
    <property type="component" value="Unassembled WGS sequence"/>
</dbReference>
<comment type="subcellular location">
    <subcellularLocation>
        <location evidence="1">Membrane</location>
        <topology evidence="1">Multi-pass membrane protein</topology>
    </subcellularLocation>
</comment>
<evidence type="ECO:0000256" key="1">
    <source>
        <dbReference type="ARBA" id="ARBA00004141"/>
    </source>
</evidence>
<feature type="transmembrane region" description="Helical" evidence="6">
    <location>
        <begin position="493"/>
        <end position="515"/>
    </location>
</feature>
<dbReference type="SUPFAM" id="SSF103473">
    <property type="entry name" value="MFS general substrate transporter"/>
    <property type="match status" value="1"/>
</dbReference>
<comment type="caution">
    <text evidence="7">The sequence shown here is derived from an EMBL/GenBank/DDBJ whole genome shotgun (WGS) entry which is preliminary data.</text>
</comment>
<protein>
    <submittedName>
        <fullName evidence="7">MFS general substrate transporter</fullName>
    </submittedName>
</protein>
<feature type="transmembrane region" description="Helical" evidence="6">
    <location>
        <begin position="384"/>
        <end position="404"/>
    </location>
</feature>
<feature type="transmembrane region" description="Helical" evidence="6">
    <location>
        <begin position="49"/>
        <end position="69"/>
    </location>
</feature>
<feature type="transmembrane region" description="Helical" evidence="6">
    <location>
        <begin position="283"/>
        <end position="308"/>
    </location>
</feature>
<evidence type="ECO:0000313" key="7">
    <source>
        <dbReference type="EMBL" id="KAK8877458.1"/>
    </source>
</evidence>
<proteinExistence type="predicted"/>
<feature type="transmembrane region" description="Helical" evidence="6">
    <location>
        <begin position="348"/>
        <end position="369"/>
    </location>
</feature>
<sequence>MAGSPRRLVAISVAFALFTDGSVYTLIVPFLPQLFESRLAIPDTEVERWTSLALAMYGIASLVSTWIAAYYTDRCKNKSHLFMLGNLVLLASTLCFFLGPAPGYILVARALQGAAGAFLYISGLAFLISHIDPEFIGFYMGYMTLACNMGELVGPLVGGSLYEHVGHWAVFGVTEAMIAVDMILRLLIREPKTDPRNTSRQRVNSSKFAHISDEERQWLQNDDNYDEDEKHPSIYGRTRTVVIHSDDAALSKAAAGSSVFDENYDHDAGAKAVAVLKDIRSNAVISVAFTTVTGIVRCALEATIPLYVFHNFSWNSTLSGAAIFALLSPAVICPWVGRHTARYGPRGLSIYTFAAVGVLLATLGLLTLIKPARAGSAWMVVKEVLFVIDLFLIGICVAVTTAAHTTTQSAFAQKGDQLLARFGSRPRGDDDDHVYDDGNYQLSSCHLDGGISWGLTYLTSGVLLAGNSTAWALGMFLGPLAADLFGFGSDAEWMRLCWFLAGLSWVAALGIGVVWRRNPELFPEETT</sequence>
<dbReference type="PANTHER" id="PTHR23506">
    <property type="entry name" value="GH10249P"/>
    <property type="match status" value="1"/>
</dbReference>
<evidence type="ECO:0000313" key="8">
    <source>
        <dbReference type="Proteomes" id="UP001390339"/>
    </source>
</evidence>
<name>A0ABR2JIL2_9PEZI</name>
<keyword evidence="3 6" id="KW-0812">Transmembrane</keyword>
<accession>A0ABR2JIL2</accession>
<organism evidence="7 8">
    <name type="scientific">Apiospora arundinis</name>
    <dbReference type="NCBI Taxonomy" id="335852"/>
    <lineage>
        <taxon>Eukaryota</taxon>
        <taxon>Fungi</taxon>
        <taxon>Dikarya</taxon>
        <taxon>Ascomycota</taxon>
        <taxon>Pezizomycotina</taxon>
        <taxon>Sordariomycetes</taxon>
        <taxon>Xylariomycetidae</taxon>
        <taxon>Amphisphaeriales</taxon>
        <taxon>Apiosporaceae</taxon>
        <taxon>Apiospora</taxon>
    </lineage>
</organism>
<evidence type="ECO:0000256" key="5">
    <source>
        <dbReference type="ARBA" id="ARBA00023136"/>
    </source>
</evidence>
<keyword evidence="5 6" id="KW-0472">Membrane</keyword>
<dbReference type="Pfam" id="PF07690">
    <property type="entry name" value="MFS_1"/>
    <property type="match status" value="1"/>
</dbReference>
<feature type="transmembrane region" description="Helical" evidence="6">
    <location>
        <begin position="105"/>
        <end position="127"/>
    </location>
</feature>
<dbReference type="Gene3D" id="1.20.1250.20">
    <property type="entry name" value="MFS general substrate transporter like domains"/>
    <property type="match status" value="1"/>
</dbReference>
<evidence type="ECO:0000256" key="6">
    <source>
        <dbReference type="SAM" id="Phobius"/>
    </source>
</evidence>
<gene>
    <name evidence="7" type="ORF">PGQ11_002404</name>
</gene>
<dbReference type="PANTHER" id="PTHR23506:SF23">
    <property type="entry name" value="GH10249P"/>
    <property type="match status" value="1"/>
</dbReference>
<dbReference type="EMBL" id="JAPCWZ010000002">
    <property type="protein sequence ID" value="KAK8877458.1"/>
    <property type="molecule type" value="Genomic_DNA"/>
</dbReference>
<feature type="transmembrane region" description="Helical" evidence="6">
    <location>
        <begin position="462"/>
        <end position="481"/>
    </location>
</feature>
<evidence type="ECO:0000256" key="3">
    <source>
        <dbReference type="ARBA" id="ARBA00022692"/>
    </source>
</evidence>
<feature type="transmembrane region" description="Helical" evidence="6">
    <location>
        <begin position="139"/>
        <end position="162"/>
    </location>
</feature>
<feature type="transmembrane region" description="Helical" evidence="6">
    <location>
        <begin position="314"/>
        <end position="336"/>
    </location>
</feature>